<dbReference type="SUPFAM" id="SSF158682">
    <property type="entry name" value="TerB-like"/>
    <property type="match status" value="1"/>
</dbReference>
<dbReference type="CDD" id="cd06127">
    <property type="entry name" value="DEDDh"/>
    <property type="match status" value="1"/>
</dbReference>
<dbReference type="AlphaFoldDB" id="A0A5M6CNX0"/>
<proteinExistence type="predicted"/>
<dbReference type="Pfam" id="PF00929">
    <property type="entry name" value="RNase_T"/>
    <property type="match status" value="1"/>
</dbReference>
<dbReference type="GO" id="GO:0045004">
    <property type="term" value="P:DNA replication proofreading"/>
    <property type="evidence" value="ECO:0007669"/>
    <property type="project" value="TreeGrafter"/>
</dbReference>
<dbReference type="Proteomes" id="UP000324479">
    <property type="component" value="Unassembled WGS sequence"/>
</dbReference>
<comment type="function">
    <text evidence="1">DNA polymerase III is a complex, multichain enzyme responsible for most of the replicative synthesis in bacteria. The epsilon subunit contain the editing function and is a proofreading 3'-5' exonuclease.</text>
</comment>
<dbReference type="SUPFAM" id="SSF53098">
    <property type="entry name" value="Ribonuclease H-like"/>
    <property type="match status" value="1"/>
</dbReference>
<reference evidence="4 5" key="1">
    <citation type="submission" date="2019-08" db="EMBL/GenBank/DDBJ databases">
        <authorList>
            <person name="Dhanesh K."/>
            <person name="Kumar G."/>
            <person name="Sasikala C."/>
            <person name="Venkata Ramana C."/>
        </authorList>
    </citation>
    <scope>NUCLEOTIDE SEQUENCE [LARGE SCALE GENOMIC DNA]</scope>
    <source>
        <strain evidence="4 5">JC645</strain>
    </source>
</reference>
<name>A0A5M6CNX0_9BACT</name>
<dbReference type="Gene3D" id="3.30.420.10">
    <property type="entry name" value="Ribonuclease H-like superfamily/Ribonuclease H"/>
    <property type="match status" value="1"/>
</dbReference>
<dbReference type="InterPro" id="IPR012337">
    <property type="entry name" value="RNaseH-like_sf"/>
</dbReference>
<comment type="subunit">
    <text evidence="2">DNA polymerase III contains a core (composed of alpha, epsilon and theta chains) that associates with a tau subunit. This core dimerizes to form the POLIII' complex. PolIII' associates with the gamma complex (composed of gamma, delta, delta', psi and chi chains) and with the beta chain to form the complete DNA polymerase III complex.</text>
</comment>
<evidence type="ECO:0000256" key="1">
    <source>
        <dbReference type="ARBA" id="ARBA00025483"/>
    </source>
</evidence>
<dbReference type="GO" id="GO:0003676">
    <property type="term" value="F:nucleic acid binding"/>
    <property type="evidence" value="ECO:0007669"/>
    <property type="project" value="InterPro"/>
</dbReference>
<dbReference type="SUPFAM" id="SSF52113">
    <property type="entry name" value="BRCT domain"/>
    <property type="match status" value="1"/>
</dbReference>
<dbReference type="InterPro" id="IPR036420">
    <property type="entry name" value="BRCT_dom_sf"/>
</dbReference>
<gene>
    <name evidence="4" type="ORF">FYK55_28385</name>
</gene>
<sequence>MLGGTAEYAVVDVETTGFGKKDRVIEIGVVVLDSRLRIIDEYETLVDPERDLGPTHIHGITPKMISMAPSFGEVAHAVAKRIENRVIVAHNLMFDERMIGQEFGRLDALFDPGRGVCTLKLTGQKLPAACQMLGVSPPQHHRALADAKASTALLKALEPAAEAMPSRLANVPGEFSQRTHRRSTGESSPLFERLLSRLVYTEKDTHLLQYMDLLDWVLDDFLVTDDERKHLSHLADELGLSHADITRAHRQYFQAMVAGAEKDGVVTEEEHQILFAVAETLGLDTSVVPQPTNDECFFDQIPAGAAICFTGTFVDADGNKVSKSELKKLAADCGFTVVSDVTKSNCDLAVAVDPSSSSGKAKKARRYGKPIVESRLFLEMVAENKNQICGPD</sequence>
<dbReference type="GO" id="GO:0008408">
    <property type="term" value="F:3'-5' exonuclease activity"/>
    <property type="evidence" value="ECO:0007669"/>
    <property type="project" value="TreeGrafter"/>
</dbReference>
<keyword evidence="5" id="KW-1185">Reference proteome</keyword>
<dbReference type="InterPro" id="IPR013520">
    <property type="entry name" value="Ribonucl_H"/>
</dbReference>
<evidence type="ECO:0000256" key="2">
    <source>
        <dbReference type="ARBA" id="ARBA00026073"/>
    </source>
</evidence>
<comment type="caution">
    <text evidence="4">The sequence shown here is derived from an EMBL/GenBank/DDBJ whole genome shotgun (WGS) entry which is preliminary data.</text>
</comment>
<dbReference type="GO" id="GO:0005829">
    <property type="term" value="C:cytosol"/>
    <property type="evidence" value="ECO:0007669"/>
    <property type="project" value="TreeGrafter"/>
</dbReference>
<accession>A0A5M6CNX0</accession>
<dbReference type="PANTHER" id="PTHR30231">
    <property type="entry name" value="DNA POLYMERASE III SUBUNIT EPSILON"/>
    <property type="match status" value="1"/>
</dbReference>
<dbReference type="InterPro" id="IPR036397">
    <property type="entry name" value="RNaseH_sf"/>
</dbReference>
<evidence type="ECO:0000313" key="4">
    <source>
        <dbReference type="EMBL" id="KAA5535672.1"/>
    </source>
</evidence>
<dbReference type="InterPro" id="IPR029024">
    <property type="entry name" value="TerB-like"/>
</dbReference>
<evidence type="ECO:0000259" key="3">
    <source>
        <dbReference type="SMART" id="SM00479"/>
    </source>
</evidence>
<dbReference type="RefSeq" id="WP_150080003.1">
    <property type="nucleotide sequence ID" value="NZ_VWOX01000042.1"/>
</dbReference>
<dbReference type="Gene3D" id="3.40.50.10190">
    <property type="entry name" value="BRCT domain"/>
    <property type="match status" value="1"/>
</dbReference>
<dbReference type="FunFam" id="3.30.420.10:FF:000045">
    <property type="entry name" value="3'-5' exonuclease DinG"/>
    <property type="match status" value="1"/>
</dbReference>
<feature type="domain" description="Exonuclease" evidence="3">
    <location>
        <begin position="7"/>
        <end position="163"/>
    </location>
</feature>
<evidence type="ECO:0000313" key="5">
    <source>
        <dbReference type="Proteomes" id="UP000324479"/>
    </source>
</evidence>
<dbReference type="EMBL" id="VWOX01000042">
    <property type="protein sequence ID" value="KAA5535672.1"/>
    <property type="molecule type" value="Genomic_DNA"/>
</dbReference>
<dbReference type="SMART" id="SM00479">
    <property type="entry name" value="EXOIII"/>
    <property type="match status" value="1"/>
</dbReference>
<dbReference type="PANTHER" id="PTHR30231:SF37">
    <property type="entry name" value="EXODEOXYRIBONUCLEASE 10"/>
    <property type="match status" value="1"/>
</dbReference>
<organism evidence="4 5">
    <name type="scientific">Roseiconus nitratireducens</name>
    <dbReference type="NCBI Taxonomy" id="2605748"/>
    <lineage>
        <taxon>Bacteria</taxon>
        <taxon>Pseudomonadati</taxon>
        <taxon>Planctomycetota</taxon>
        <taxon>Planctomycetia</taxon>
        <taxon>Pirellulales</taxon>
        <taxon>Pirellulaceae</taxon>
        <taxon>Roseiconus</taxon>
    </lineage>
</organism>
<protein>
    <recommendedName>
        <fullName evidence="3">Exonuclease domain-containing protein</fullName>
    </recommendedName>
</protein>